<dbReference type="OMA" id="CIYYPKM"/>
<evidence type="ECO:0000313" key="7">
    <source>
        <dbReference type="EMBL" id="EOY04095.1"/>
    </source>
</evidence>
<dbReference type="HOGENOM" id="CLU_1043579_0_0_1"/>
<dbReference type="eggNOG" id="KOG0014">
    <property type="taxonomic scope" value="Eukaryota"/>
</dbReference>
<keyword evidence="5" id="KW-0539">Nucleus</keyword>
<gene>
    <name evidence="7" type="ORF">TCM_019362</name>
</gene>
<feature type="domain" description="MADS-box" evidence="6">
    <location>
        <begin position="1"/>
        <end position="48"/>
    </location>
</feature>
<dbReference type="GO" id="GO:0000981">
    <property type="term" value="F:DNA-binding transcription factor activity, RNA polymerase II-specific"/>
    <property type="evidence" value="ECO:0000318"/>
    <property type="project" value="GO_Central"/>
</dbReference>
<accession>A0A061EGG2</accession>
<evidence type="ECO:0000256" key="5">
    <source>
        <dbReference type="ARBA" id="ARBA00023242"/>
    </source>
</evidence>
<dbReference type="AlphaFoldDB" id="A0A061EGG2"/>
<dbReference type="InterPro" id="IPR002100">
    <property type="entry name" value="TF_MADSbox"/>
</dbReference>
<organism evidence="7 8">
    <name type="scientific">Theobroma cacao</name>
    <name type="common">Cacao</name>
    <name type="synonym">Cocoa</name>
    <dbReference type="NCBI Taxonomy" id="3641"/>
    <lineage>
        <taxon>Eukaryota</taxon>
        <taxon>Viridiplantae</taxon>
        <taxon>Streptophyta</taxon>
        <taxon>Embryophyta</taxon>
        <taxon>Tracheophyta</taxon>
        <taxon>Spermatophyta</taxon>
        <taxon>Magnoliopsida</taxon>
        <taxon>eudicotyledons</taxon>
        <taxon>Gunneridae</taxon>
        <taxon>Pentapetalae</taxon>
        <taxon>rosids</taxon>
        <taxon>malvids</taxon>
        <taxon>Malvales</taxon>
        <taxon>Malvaceae</taxon>
        <taxon>Byttnerioideae</taxon>
        <taxon>Theobroma</taxon>
    </lineage>
</organism>
<dbReference type="InParanoid" id="A0A061EGG2"/>
<dbReference type="InterPro" id="IPR050142">
    <property type="entry name" value="MADS-box/MEF2_TF"/>
</dbReference>
<evidence type="ECO:0000259" key="6">
    <source>
        <dbReference type="PROSITE" id="PS50066"/>
    </source>
</evidence>
<dbReference type="Gene3D" id="3.40.1810.10">
    <property type="entry name" value="Transcription factor, MADS-box"/>
    <property type="match status" value="1"/>
</dbReference>
<evidence type="ECO:0000256" key="4">
    <source>
        <dbReference type="ARBA" id="ARBA00023163"/>
    </source>
</evidence>
<evidence type="ECO:0000313" key="8">
    <source>
        <dbReference type="Proteomes" id="UP000026915"/>
    </source>
</evidence>
<keyword evidence="2" id="KW-0805">Transcription regulation</keyword>
<evidence type="ECO:0000256" key="3">
    <source>
        <dbReference type="ARBA" id="ARBA00023125"/>
    </source>
</evidence>
<dbReference type="Gramene" id="EOY04095">
    <property type="protein sequence ID" value="EOY04095"/>
    <property type="gene ID" value="TCM_019362"/>
</dbReference>
<dbReference type="GO" id="GO:0046983">
    <property type="term" value="F:protein dimerization activity"/>
    <property type="evidence" value="ECO:0007669"/>
    <property type="project" value="InterPro"/>
</dbReference>
<sequence length="267" mass="30812">MGKRKMEMKVIENEKARKRVFEKRRNNLLKKAKELSILCDIKILVIIFELGIPKAQIWPDNDEEATQIINRFKQQPVKGDSKKAYYDSFASKKKNFGEKVPISEYKTMINHFSENQLQNLCYELDAKIAAMMNAINSKQDLTEGPMPKMLAAECQGKGFLNKGRGKEVDIYQEPIPIQQDQSFEMLYHKPNFMESPMMMQNDISYPQFDGSTSSSNIPYVPLPIHHVDPSWMQPAYMSYYDPTIHHIPPGIYYPVMPSFPSLTNESG</sequence>
<evidence type="ECO:0000256" key="1">
    <source>
        <dbReference type="ARBA" id="ARBA00004123"/>
    </source>
</evidence>
<dbReference type="CDD" id="cd00120">
    <property type="entry name" value="MADS"/>
    <property type="match status" value="1"/>
</dbReference>
<dbReference type="PRINTS" id="PR00404">
    <property type="entry name" value="MADSDOMAIN"/>
</dbReference>
<name>A0A061EGG2_THECC</name>
<dbReference type="GO" id="GO:0000978">
    <property type="term" value="F:RNA polymerase II cis-regulatory region sequence-specific DNA binding"/>
    <property type="evidence" value="ECO:0000318"/>
    <property type="project" value="GO_Central"/>
</dbReference>
<protein>
    <recommendedName>
        <fullName evidence="6">MADS-box domain-containing protein</fullName>
    </recommendedName>
</protein>
<keyword evidence="4" id="KW-0804">Transcription</keyword>
<dbReference type="Pfam" id="PF00319">
    <property type="entry name" value="SRF-TF"/>
    <property type="match status" value="1"/>
</dbReference>
<proteinExistence type="predicted"/>
<dbReference type="PANTHER" id="PTHR48019">
    <property type="entry name" value="SERUM RESPONSE FACTOR HOMOLOG"/>
    <property type="match status" value="1"/>
</dbReference>
<dbReference type="InterPro" id="IPR036879">
    <property type="entry name" value="TF_MADSbox_sf"/>
</dbReference>
<dbReference type="PROSITE" id="PS50066">
    <property type="entry name" value="MADS_BOX_2"/>
    <property type="match status" value="1"/>
</dbReference>
<keyword evidence="3" id="KW-0238">DNA-binding</keyword>
<dbReference type="SMART" id="SM00432">
    <property type="entry name" value="MADS"/>
    <property type="match status" value="1"/>
</dbReference>
<dbReference type="SUPFAM" id="SSF55455">
    <property type="entry name" value="SRF-like"/>
    <property type="match status" value="1"/>
</dbReference>
<reference evidence="7 8" key="1">
    <citation type="journal article" date="2013" name="Genome Biol.">
        <title>The genome sequence of the most widely cultivated cacao type and its use to identify candidate genes regulating pod color.</title>
        <authorList>
            <person name="Motamayor J.C."/>
            <person name="Mockaitis K."/>
            <person name="Schmutz J."/>
            <person name="Haiminen N."/>
            <person name="Iii D.L."/>
            <person name="Cornejo O."/>
            <person name="Findley S.D."/>
            <person name="Zheng P."/>
            <person name="Utro F."/>
            <person name="Royaert S."/>
            <person name="Saski C."/>
            <person name="Jenkins J."/>
            <person name="Podicheti R."/>
            <person name="Zhao M."/>
            <person name="Scheffler B.E."/>
            <person name="Stack J.C."/>
            <person name="Feltus F.A."/>
            <person name="Mustiga G.M."/>
            <person name="Amores F."/>
            <person name="Phillips W."/>
            <person name="Marelli J.P."/>
            <person name="May G.D."/>
            <person name="Shapiro H."/>
            <person name="Ma J."/>
            <person name="Bustamante C.D."/>
            <person name="Schnell R.J."/>
            <person name="Main D."/>
            <person name="Gilbert D."/>
            <person name="Parida L."/>
            <person name="Kuhn D.N."/>
        </authorList>
    </citation>
    <scope>NUCLEOTIDE SEQUENCE [LARGE SCALE GENOMIC DNA]</scope>
    <source>
        <strain evidence="8">cv. Matina 1-6</strain>
    </source>
</reference>
<dbReference type="GO" id="GO:0006357">
    <property type="term" value="P:regulation of transcription by RNA polymerase II"/>
    <property type="evidence" value="ECO:0000318"/>
    <property type="project" value="GO_Central"/>
</dbReference>
<keyword evidence="8" id="KW-1185">Reference proteome</keyword>
<comment type="subcellular location">
    <subcellularLocation>
        <location evidence="1">Nucleus</location>
    </subcellularLocation>
</comment>
<evidence type="ECO:0000256" key="2">
    <source>
        <dbReference type="ARBA" id="ARBA00023015"/>
    </source>
</evidence>
<dbReference type="GO" id="GO:0005634">
    <property type="term" value="C:nucleus"/>
    <property type="evidence" value="ECO:0007669"/>
    <property type="project" value="UniProtKB-SubCell"/>
</dbReference>
<dbReference type="Proteomes" id="UP000026915">
    <property type="component" value="Chromosome 4"/>
</dbReference>
<dbReference type="EMBL" id="CM001882">
    <property type="protein sequence ID" value="EOY04095.1"/>
    <property type="molecule type" value="Genomic_DNA"/>
</dbReference>